<keyword evidence="3" id="KW-0804">Transcription</keyword>
<dbReference type="InterPro" id="IPR013096">
    <property type="entry name" value="Cupin_2"/>
</dbReference>
<dbReference type="SUPFAM" id="SSF46689">
    <property type="entry name" value="Homeodomain-like"/>
    <property type="match status" value="2"/>
</dbReference>
<evidence type="ECO:0000256" key="1">
    <source>
        <dbReference type="ARBA" id="ARBA00023015"/>
    </source>
</evidence>
<reference evidence="5 6" key="1">
    <citation type="submission" date="2020-08" db="EMBL/GenBank/DDBJ databases">
        <title>Cohnella phylogeny.</title>
        <authorList>
            <person name="Dunlap C."/>
        </authorList>
    </citation>
    <scope>NUCLEOTIDE SEQUENCE [LARGE SCALE GENOMIC DNA]</scope>
    <source>
        <strain evidence="5 6">CBP 2801</strain>
    </source>
</reference>
<evidence type="ECO:0000256" key="3">
    <source>
        <dbReference type="ARBA" id="ARBA00023163"/>
    </source>
</evidence>
<keyword evidence="6" id="KW-1185">Reference proteome</keyword>
<dbReference type="GO" id="GO:0043565">
    <property type="term" value="F:sequence-specific DNA binding"/>
    <property type="evidence" value="ECO:0007669"/>
    <property type="project" value="InterPro"/>
</dbReference>
<dbReference type="PROSITE" id="PS00041">
    <property type="entry name" value="HTH_ARAC_FAMILY_1"/>
    <property type="match status" value="1"/>
</dbReference>
<evidence type="ECO:0000313" key="5">
    <source>
        <dbReference type="EMBL" id="MBB6730853.1"/>
    </source>
</evidence>
<dbReference type="PROSITE" id="PS01124">
    <property type="entry name" value="HTH_ARAC_FAMILY_2"/>
    <property type="match status" value="1"/>
</dbReference>
<dbReference type="InterPro" id="IPR009057">
    <property type="entry name" value="Homeodomain-like_sf"/>
</dbReference>
<dbReference type="PANTHER" id="PTHR43280">
    <property type="entry name" value="ARAC-FAMILY TRANSCRIPTIONAL REGULATOR"/>
    <property type="match status" value="1"/>
</dbReference>
<dbReference type="PANTHER" id="PTHR43280:SF28">
    <property type="entry name" value="HTH-TYPE TRANSCRIPTIONAL ACTIVATOR RHAS"/>
    <property type="match status" value="1"/>
</dbReference>
<dbReference type="Gene3D" id="1.10.10.60">
    <property type="entry name" value="Homeodomain-like"/>
    <property type="match status" value="2"/>
</dbReference>
<keyword evidence="2" id="KW-0238">DNA-binding</keyword>
<dbReference type="EMBL" id="JACJVO010000009">
    <property type="protein sequence ID" value="MBB6730853.1"/>
    <property type="molecule type" value="Genomic_DNA"/>
</dbReference>
<dbReference type="GO" id="GO:0003700">
    <property type="term" value="F:DNA-binding transcription factor activity"/>
    <property type="evidence" value="ECO:0007669"/>
    <property type="project" value="InterPro"/>
</dbReference>
<feature type="domain" description="HTH araC/xylS-type" evidence="4">
    <location>
        <begin position="200"/>
        <end position="298"/>
    </location>
</feature>
<proteinExistence type="predicted"/>
<dbReference type="Pfam" id="PF12833">
    <property type="entry name" value="HTH_18"/>
    <property type="match status" value="1"/>
</dbReference>
<evidence type="ECO:0000313" key="6">
    <source>
        <dbReference type="Proteomes" id="UP000564644"/>
    </source>
</evidence>
<dbReference type="RefSeq" id="WP_185128509.1">
    <property type="nucleotide sequence ID" value="NZ_JACJVO010000009.1"/>
</dbReference>
<dbReference type="AlphaFoldDB" id="A0A7X0VWE1"/>
<dbReference type="Proteomes" id="UP000564644">
    <property type="component" value="Unassembled WGS sequence"/>
</dbReference>
<keyword evidence="1" id="KW-0805">Transcription regulation</keyword>
<sequence>MKDVREHFREGVEEQFQEPIHYQNRHLCIKAWQFTDRSEPGPPGRRWHYHKEVELVLVQEGAMNFHTPGHSYALDAGDVAIVGSSQLHLSQKTADGPLVYIVLHVDLQRYFDPAMMMYYRHFSELVRPLEELNYIFQESAAARREMAGILTDIHEEMIGRRNGYEIAASMHIKHLLLTLLRHDSRGLLQSNEFVDDAVMRPVLDFVDRHLSERIDMDEASRIARMNYSYFSKYFKKAVGVSFVDYVNRQRIRKAAHLLVAEPASVSAIAASVGIENMAHFYELFKRYNGCTPKEYARRLLRGEDGSEGQAGSKSLDHFLKKKAHHADGMTGTGDCGYMG</sequence>
<dbReference type="SUPFAM" id="SSF51215">
    <property type="entry name" value="Regulatory protein AraC"/>
    <property type="match status" value="1"/>
</dbReference>
<gene>
    <name evidence="5" type="ORF">H7C18_08055</name>
</gene>
<dbReference type="InterPro" id="IPR014710">
    <property type="entry name" value="RmlC-like_jellyroll"/>
</dbReference>
<name>A0A7X0VWE1_9BACL</name>
<organism evidence="5 6">
    <name type="scientific">Cohnella zeiphila</name>
    <dbReference type="NCBI Taxonomy" id="2761120"/>
    <lineage>
        <taxon>Bacteria</taxon>
        <taxon>Bacillati</taxon>
        <taxon>Bacillota</taxon>
        <taxon>Bacilli</taxon>
        <taxon>Bacillales</taxon>
        <taxon>Paenibacillaceae</taxon>
        <taxon>Cohnella</taxon>
    </lineage>
</organism>
<dbReference type="InterPro" id="IPR018062">
    <property type="entry name" value="HTH_AraC-typ_CS"/>
</dbReference>
<protein>
    <submittedName>
        <fullName evidence="5">Helix-turn-helix transcriptional regulator</fullName>
    </submittedName>
</protein>
<evidence type="ECO:0000256" key="2">
    <source>
        <dbReference type="ARBA" id="ARBA00023125"/>
    </source>
</evidence>
<evidence type="ECO:0000259" key="4">
    <source>
        <dbReference type="PROSITE" id="PS01124"/>
    </source>
</evidence>
<dbReference type="InterPro" id="IPR018060">
    <property type="entry name" value="HTH_AraC"/>
</dbReference>
<dbReference type="Gene3D" id="2.60.120.10">
    <property type="entry name" value="Jelly Rolls"/>
    <property type="match status" value="1"/>
</dbReference>
<dbReference type="InterPro" id="IPR037923">
    <property type="entry name" value="HTH-like"/>
</dbReference>
<accession>A0A7X0VWE1</accession>
<dbReference type="Pfam" id="PF07883">
    <property type="entry name" value="Cupin_2"/>
    <property type="match status" value="1"/>
</dbReference>
<dbReference type="SMART" id="SM00342">
    <property type="entry name" value="HTH_ARAC"/>
    <property type="match status" value="1"/>
</dbReference>
<comment type="caution">
    <text evidence="5">The sequence shown here is derived from an EMBL/GenBank/DDBJ whole genome shotgun (WGS) entry which is preliminary data.</text>
</comment>